<dbReference type="GO" id="GO:0005737">
    <property type="term" value="C:cytoplasm"/>
    <property type="evidence" value="ECO:0007669"/>
    <property type="project" value="UniProtKB-SubCell"/>
</dbReference>
<evidence type="ECO:0000259" key="7">
    <source>
        <dbReference type="Pfam" id="PF03328"/>
    </source>
</evidence>
<dbReference type="PANTHER" id="PTHR32308:SF0">
    <property type="entry name" value="HPCH_HPAI ALDOLASE_CITRATE LYASE DOMAIN-CONTAINING PROTEIN"/>
    <property type="match status" value="1"/>
</dbReference>
<gene>
    <name evidence="8" type="primary">citE</name>
    <name evidence="8" type="ORF">SBA1_940042</name>
</gene>
<dbReference type="InterPro" id="IPR015813">
    <property type="entry name" value="Pyrv/PenolPyrv_kinase-like_dom"/>
</dbReference>
<evidence type="ECO:0000256" key="5">
    <source>
        <dbReference type="ARBA" id="ARBA00022723"/>
    </source>
</evidence>
<dbReference type="InterPro" id="IPR006495">
    <property type="entry name" value="CitD"/>
</dbReference>
<evidence type="ECO:0000256" key="1">
    <source>
        <dbReference type="ARBA" id="ARBA00001946"/>
    </source>
</evidence>
<keyword evidence="4" id="KW-0597">Phosphoprotein</keyword>
<dbReference type="GO" id="GO:0006107">
    <property type="term" value="P:oxaloacetate metabolic process"/>
    <property type="evidence" value="ECO:0007669"/>
    <property type="project" value="TreeGrafter"/>
</dbReference>
<dbReference type="AlphaFoldDB" id="A0A2U3LCV6"/>
<dbReference type="InterPro" id="IPR040442">
    <property type="entry name" value="Pyrv_kinase-like_dom_sf"/>
</dbReference>
<evidence type="ECO:0000256" key="2">
    <source>
        <dbReference type="ARBA" id="ARBA00004496"/>
    </source>
</evidence>
<comment type="subcellular location">
    <subcellularLocation>
        <location evidence="2">Cytoplasm</location>
    </subcellularLocation>
</comment>
<dbReference type="NCBIfam" id="TIGR01608">
    <property type="entry name" value="citD"/>
    <property type="match status" value="1"/>
</dbReference>
<dbReference type="InterPro" id="IPR023439">
    <property type="entry name" value="Mal_deCO2ase/Cit_lyase_ACP"/>
</dbReference>
<dbReference type="GO" id="GO:0000287">
    <property type="term" value="F:magnesium ion binding"/>
    <property type="evidence" value="ECO:0007669"/>
    <property type="project" value="TreeGrafter"/>
</dbReference>
<keyword evidence="5" id="KW-0479">Metal-binding</keyword>
<evidence type="ECO:0000256" key="3">
    <source>
        <dbReference type="ARBA" id="ARBA00022490"/>
    </source>
</evidence>
<dbReference type="Gene3D" id="3.20.20.60">
    <property type="entry name" value="Phosphoenolpyruvate-binding domains"/>
    <property type="match status" value="1"/>
</dbReference>
<proteinExistence type="predicted"/>
<evidence type="ECO:0000313" key="9">
    <source>
        <dbReference type="Proteomes" id="UP000238701"/>
    </source>
</evidence>
<name>A0A2U3LCV6_9BACT</name>
<evidence type="ECO:0000256" key="6">
    <source>
        <dbReference type="ARBA" id="ARBA00022842"/>
    </source>
</evidence>
<reference evidence="9" key="1">
    <citation type="submission" date="2018-02" db="EMBL/GenBank/DDBJ databases">
        <authorList>
            <person name="Hausmann B."/>
        </authorList>
    </citation>
    <scope>NUCLEOTIDE SEQUENCE [LARGE SCALE GENOMIC DNA]</scope>
    <source>
        <strain evidence="9">Peat soil MAG SbA1</strain>
    </source>
</reference>
<keyword evidence="3" id="KW-0963">Cytoplasm</keyword>
<dbReference type="Pfam" id="PF06857">
    <property type="entry name" value="ACP"/>
    <property type="match status" value="1"/>
</dbReference>
<sequence>MTVATETCTGEAGHWGAEVRSDLHVRIEPRSRGGIDIELESRVKPYYGDAIRRQAEEVLEALGIRHARVQIHDEGALPFVIAARVEAAVRRAGRGEGTRVLPDRIALPEPSSRDRMRRSRLYVPGSEPKYFINAALHGADAIILDLEDSVHASEKDAARLLVRNALRAVDFLECERMVRINQLPLGLEDLDEIVPESPDLILIPKVENPGQVVEAGKRIAAIKGDYGITRPIWLMPILESALGIENAFAIATASEKIVALTIGLEDYTADLGVVKTSAGAESLFARQRVVNAAHAAGLQAIDSVFGDVGDMDGLRAWGLNSRALGFEGMGCVHPLQIPVIHEAFAPTPAEIERARKIVAAYNEAQEKGLGVVSLGSKMIDPPVVNRALKLMARAKAMGIVD</sequence>
<evidence type="ECO:0000256" key="4">
    <source>
        <dbReference type="ARBA" id="ARBA00022553"/>
    </source>
</evidence>
<dbReference type="GO" id="GO:0008816">
    <property type="term" value="F:citryl-CoA lyase activity"/>
    <property type="evidence" value="ECO:0007669"/>
    <property type="project" value="UniProtKB-EC"/>
</dbReference>
<dbReference type="Pfam" id="PF03328">
    <property type="entry name" value="HpcH_HpaI"/>
    <property type="match status" value="1"/>
</dbReference>
<dbReference type="EC" id="4.1.3.34" evidence="8"/>
<dbReference type="SUPFAM" id="SSF51621">
    <property type="entry name" value="Phosphoenolpyruvate/pyruvate domain"/>
    <property type="match status" value="1"/>
</dbReference>
<dbReference type="PANTHER" id="PTHR32308">
    <property type="entry name" value="LYASE BETA SUBUNIT, PUTATIVE (AFU_ORTHOLOGUE AFUA_4G13030)-RELATED"/>
    <property type="match status" value="1"/>
</dbReference>
<protein>
    <submittedName>
        <fullName evidence="8">Citrate lyase acyl carrier protein</fullName>
        <ecNumber evidence="8">4.1.3.34</ecNumber>
    </submittedName>
</protein>
<dbReference type="NCBIfam" id="NF009726">
    <property type="entry name" value="PRK13253.1"/>
    <property type="match status" value="1"/>
</dbReference>
<accession>A0A2U3LCV6</accession>
<dbReference type="InterPro" id="IPR005000">
    <property type="entry name" value="Aldolase/citrate-lyase_domain"/>
</dbReference>
<feature type="domain" description="HpcH/HpaI aldolase/citrate lyase" evidence="7">
    <location>
        <begin position="118"/>
        <end position="334"/>
    </location>
</feature>
<dbReference type="OrthoDB" id="9786940at2"/>
<keyword evidence="6" id="KW-0460">Magnesium</keyword>
<evidence type="ECO:0000313" key="8">
    <source>
        <dbReference type="EMBL" id="SPF49764.1"/>
    </source>
</evidence>
<dbReference type="Proteomes" id="UP000238701">
    <property type="component" value="Unassembled WGS sequence"/>
</dbReference>
<keyword evidence="8" id="KW-0456">Lyase</keyword>
<dbReference type="EMBL" id="OMOD01000193">
    <property type="protein sequence ID" value="SPF49764.1"/>
    <property type="molecule type" value="Genomic_DNA"/>
</dbReference>
<organism evidence="8 9">
    <name type="scientific">Candidatus Sulfotelmatobacter kueseliae</name>
    <dbReference type="NCBI Taxonomy" id="2042962"/>
    <lineage>
        <taxon>Bacteria</taxon>
        <taxon>Pseudomonadati</taxon>
        <taxon>Acidobacteriota</taxon>
        <taxon>Terriglobia</taxon>
        <taxon>Terriglobales</taxon>
        <taxon>Candidatus Korobacteraceae</taxon>
        <taxon>Candidatus Sulfotelmatobacter</taxon>
    </lineage>
</organism>
<comment type="cofactor">
    <cofactor evidence="1">
        <name>Mg(2+)</name>
        <dbReference type="ChEBI" id="CHEBI:18420"/>
    </cofactor>
</comment>